<accession>A0A0R3WW27</accession>
<reference evidence="4" key="1">
    <citation type="submission" date="2017-02" db="UniProtKB">
        <authorList>
            <consortium name="WormBaseParasite"/>
        </authorList>
    </citation>
    <scope>IDENTIFICATION</scope>
</reference>
<organism evidence="4">
    <name type="scientific">Hydatigena taeniaeformis</name>
    <name type="common">Feline tapeworm</name>
    <name type="synonym">Taenia taeniaeformis</name>
    <dbReference type="NCBI Taxonomy" id="6205"/>
    <lineage>
        <taxon>Eukaryota</taxon>
        <taxon>Metazoa</taxon>
        <taxon>Spiralia</taxon>
        <taxon>Lophotrochozoa</taxon>
        <taxon>Platyhelminthes</taxon>
        <taxon>Cestoda</taxon>
        <taxon>Eucestoda</taxon>
        <taxon>Cyclophyllidea</taxon>
        <taxon>Taeniidae</taxon>
        <taxon>Hydatigera</taxon>
    </lineage>
</organism>
<keyword evidence="3" id="KW-1185">Reference proteome</keyword>
<sequence>MSVRVHKFYVIYLNAGSYEVDLMRIASDLTDSVVASAIVQVMSGCFRGSELVTATDSGISFVEIPGHLSSGEDDELTVTGSKPHLAPTPAEAGTPIIPFSDLDKLGPVQTSSSIGVSVGRNDSQKSTTSSGYLGSGDEFVPHDWI</sequence>
<dbReference type="Proteomes" id="UP000274429">
    <property type="component" value="Unassembled WGS sequence"/>
</dbReference>
<dbReference type="WBParaSite" id="TTAC_0000496701-mRNA-1">
    <property type="protein sequence ID" value="TTAC_0000496701-mRNA-1"/>
    <property type="gene ID" value="TTAC_0000496701"/>
</dbReference>
<evidence type="ECO:0000256" key="1">
    <source>
        <dbReference type="SAM" id="MobiDB-lite"/>
    </source>
</evidence>
<feature type="region of interest" description="Disordered" evidence="1">
    <location>
        <begin position="113"/>
        <end position="134"/>
    </location>
</feature>
<evidence type="ECO:0000313" key="3">
    <source>
        <dbReference type="Proteomes" id="UP000274429"/>
    </source>
</evidence>
<evidence type="ECO:0000313" key="2">
    <source>
        <dbReference type="EMBL" id="VDM25940.1"/>
    </source>
</evidence>
<protein>
    <submittedName>
        <fullName evidence="4">PPC domain-containing protein</fullName>
    </submittedName>
</protein>
<dbReference type="EMBL" id="UYWX01005755">
    <property type="protein sequence ID" value="VDM25940.1"/>
    <property type="molecule type" value="Genomic_DNA"/>
</dbReference>
<evidence type="ECO:0000313" key="4">
    <source>
        <dbReference type="WBParaSite" id="TTAC_0000496701-mRNA-1"/>
    </source>
</evidence>
<gene>
    <name evidence="2" type="ORF">TTAC_LOCUS4952</name>
</gene>
<reference evidence="2 3" key="2">
    <citation type="submission" date="2018-11" db="EMBL/GenBank/DDBJ databases">
        <authorList>
            <consortium name="Pathogen Informatics"/>
        </authorList>
    </citation>
    <scope>NUCLEOTIDE SEQUENCE [LARGE SCALE GENOMIC DNA]</scope>
</reference>
<proteinExistence type="predicted"/>
<dbReference type="OrthoDB" id="10367561at2759"/>
<dbReference type="AlphaFoldDB" id="A0A0R3WW27"/>
<feature type="region of interest" description="Disordered" evidence="1">
    <location>
        <begin position="72"/>
        <end position="93"/>
    </location>
</feature>
<feature type="compositionally biased region" description="Polar residues" evidence="1">
    <location>
        <begin position="113"/>
        <end position="132"/>
    </location>
</feature>
<name>A0A0R3WW27_HYDTA</name>